<keyword evidence="4" id="KW-1185">Reference proteome</keyword>
<dbReference type="STRING" id="52838.A0A4S8KB61"/>
<dbReference type="Gene3D" id="3.10.20.90">
    <property type="entry name" value="Phosphatidylinositol 3-kinase Catalytic Subunit, Chain A, domain 1"/>
    <property type="match status" value="1"/>
</dbReference>
<evidence type="ECO:0000256" key="1">
    <source>
        <dbReference type="SAM" id="Coils"/>
    </source>
</evidence>
<reference evidence="3 4" key="1">
    <citation type="journal article" date="2019" name="Nat. Plants">
        <title>Genome sequencing of Musa balbisiana reveals subgenome evolution and function divergence in polyploid bananas.</title>
        <authorList>
            <person name="Yao X."/>
        </authorList>
    </citation>
    <scope>NUCLEOTIDE SEQUENCE [LARGE SCALE GENOMIC DNA]</scope>
    <source>
        <strain evidence="4">cv. DH-PKW</strain>
        <tissue evidence="3">Leaves</tissue>
    </source>
</reference>
<dbReference type="SUPFAM" id="SSF54236">
    <property type="entry name" value="Ubiquitin-like"/>
    <property type="match status" value="1"/>
</dbReference>
<dbReference type="InterPro" id="IPR029071">
    <property type="entry name" value="Ubiquitin-like_domsf"/>
</dbReference>
<keyword evidence="1" id="KW-0175">Coiled coil</keyword>
<comment type="caution">
    <text evidence="3">The sequence shown here is derived from an EMBL/GenBank/DDBJ whole genome shotgun (WGS) entry which is preliminary data.</text>
</comment>
<feature type="coiled-coil region" evidence="1">
    <location>
        <begin position="112"/>
        <end position="143"/>
    </location>
</feature>
<feature type="domain" description="Rad60/SUMO-like" evidence="2">
    <location>
        <begin position="160"/>
        <end position="229"/>
    </location>
</feature>
<accession>A0A4S8KB61</accession>
<dbReference type="InterPro" id="IPR022617">
    <property type="entry name" value="Rad60/SUMO-like_dom"/>
</dbReference>
<proteinExistence type="predicted"/>
<dbReference type="Pfam" id="PF11976">
    <property type="entry name" value="Rad60-SLD"/>
    <property type="match status" value="1"/>
</dbReference>
<sequence>MAPKETLSIEVAEDAEEELEPLFNYGRVQPVDFLSFEDDAFDSSPIVSNCKRKRASDPTELKARSGREAMVVLDDDEEDLKAKEDADWLPLPPPRVPSSGLGLQEDSTLLELRLHKQELASLAQSAQEVLQQVEEAAKMEHNNSGKSVEQLPKQQVQRQKIVISIQDKEGQKQFRIYTDDKFERLFKLYAEKVHIKLDNLVFSFDGDRVCTNATPDSLGLEDDDIIEVHVKSQ</sequence>
<evidence type="ECO:0000259" key="2">
    <source>
        <dbReference type="Pfam" id="PF11976"/>
    </source>
</evidence>
<evidence type="ECO:0000313" key="3">
    <source>
        <dbReference type="EMBL" id="THU72317.1"/>
    </source>
</evidence>
<dbReference type="AlphaFoldDB" id="A0A4S8KB61"/>
<dbReference type="Proteomes" id="UP000317650">
    <property type="component" value="Chromosome 4"/>
</dbReference>
<evidence type="ECO:0000313" key="4">
    <source>
        <dbReference type="Proteomes" id="UP000317650"/>
    </source>
</evidence>
<dbReference type="PANTHER" id="PTHR47813:SF2">
    <property type="entry name" value="UBIQUITIN-LIKE SUPERFAMILY PROTEIN"/>
    <property type="match status" value="1"/>
</dbReference>
<dbReference type="PANTHER" id="PTHR47813">
    <property type="entry name" value="UBIQUITIN-LIKE SUPERFAMILY PROTEIN"/>
    <property type="match status" value="1"/>
</dbReference>
<dbReference type="EMBL" id="PYDT01000001">
    <property type="protein sequence ID" value="THU72317.1"/>
    <property type="molecule type" value="Genomic_DNA"/>
</dbReference>
<gene>
    <name evidence="3" type="ORF">C4D60_Mb04t10830</name>
</gene>
<organism evidence="3 4">
    <name type="scientific">Musa balbisiana</name>
    <name type="common">Banana</name>
    <dbReference type="NCBI Taxonomy" id="52838"/>
    <lineage>
        <taxon>Eukaryota</taxon>
        <taxon>Viridiplantae</taxon>
        <taxon>Streptophyta</taxon>
        <taxon>Embryophyta</taxon>
        <taxon>Tracheophyta</taxon>
        <taxon>Spermatophyta</taxon>
        <taxon>Magnoliopsida</taxon>
        <taxon>Liliopsida</taxon>
        <taxon>Zingiberales</taxon>
        <taxon>Musaceae</taxon>
        <taxon>Musa</taxon>
    </lineage>
</organism>
<dbReference type="CDD" id="cd01763">
    <property type="entry name" value="Ubl_SUMO_like"/>
    <property type="match status" value="1"/>
</dbReference>
<protein>
    <recommendedName>
        <fullName evidence="2">Rad60/SUMO-like domain-containing protein</fullName>
    </recommendedName>
</protein>
<name>A0A4S8KB61_MUSBA</name>